<accession>X1CBE1</accession>
<proteinExistence type="inferred from homology"/>
<evidence type="ECO:0000256" key="4">
    <source>
        <dbReference type="ARBA" id="ARBA00022980"/>
    </source>
</evidence>
<dbReference type="GO" id="GO:0019843">
    <property type="term" value="F:rRNA binding"/>
    <property type="evidence" value="ECO:0007669"/>
    <property type="project" value="UniProtKB-KW"/>
</dbReference>
<dbReference type="PRINTS" id="PR00973">
    <property type="entry name" value="RIBOSOMALS17"/>
</dbReference>
<dbReference type="NCBIfam" id="TIGR03630">
    <property type="entry name" value="uS17_arch"/>
    <property type="match status" value="1"/>
</dbReference>
<evidence type="ECO:0008006" key="7">
    <source>
        <dbReference type="Google" id="ProtNLM"/>
    </source>
</evidence>
<sequence length="116" mass="13288">MSARNIGIPGVDAPKEICDDINCPFHGTLRIRGRILQGVVAKKNMKNSIIIRRDFVQFIRKYQRYERRNSRIAAHLPPCLENEINVGDLVKIGETRPISKTKAFCVVQKLERKVES</sequence>
<keyword evidence="4" id="KW-0689">Ribosomal protein</keyword>
<dbReference type="PANTHER" id="PTHR10744">
    <property type="entry name" value="40S RIBOSOMAL PROTEIN S11 FAMILY MEMBER"/>
    <property type="match status" value="1"/>
</dbReference>
<reference evidence="6" key="1">
    <citation type="journal article" date="2014" name="Front. Microbiol.">
        <title>High frequency of phylogenetically diverse reductive dehalogenase-homologous genes in deep subseafloor sedimentary metagenomes.</title>
        <authorList>
            <person name="Kawai M."/>
            <person name="Futagami T."/>
            <person name="Toyoda A."/>
            <person name="Takaki Y."/>
            <person name="Nishi S."/>
            <person name="Hori S."/>
            <person name="Arai W."/>
            <person name="Tsubouchi T."/>
            <person name="Morono Y."/>
            <person name="Uchiyama I."/>
            <person name="Ito T."/>
            <person name="Fujiyama A."/>
            <person name="Inagaki F."/>
            <person name="Takami H."/>
        </authorList>
    </citation>
    <scope>NUCLEOTIDE SEQUENCE</scope>
    <source>
        <strain evidence="6">Expedition CK06-06</strain>
    </source>
</reference>
<keyword evidence="5" id="KW-0687">Ribonucleoprotein</keyword>
<dbReference type="CDD" id="cd00364">
    <property type="entry name" value="Ribosomal_uS17"/>
    <property type="match status" value="1"/>
</dbReference>
<dbReference type="AlphaFoldDB" id="X1CBE1"/>
<comment type="caution">
    <text evidence="6">The sequence shown here is derived from an EMBL/GenBank/DDBJ whole genome shotgun (WGS) entry which is preliminary data.</text>
</comment>
<gene>
    <name evidence="6" type="ORF">S01H4_46214</name>
</gene>
<dbReference type="EMBL" id="BART01025803">
    <property type="protein sequence ID" value="GAG90532.1"/>
    <property type="molecule type" value="Genomic_DNA"/>
</dbReference>
<dbReference type="HAMAP" id="MF_01345_A">
    <property type="entry name" value="Ribosomal_uS17_A"/>
    <property type="match status" value="1"/>
</dbReference>
<dbReference type="InterPro" id="IPR019979">
    <property type="entry name" value="Ribosomal_uS17_CS"/>
</dbReference>
<name>X1CBE1_9ZZZZ</name>
<dbReference type="GO" id="GO:0003735">
    <property type="term" value="F:structural constituent of ribosome"/>
    <property type="evidence" value="ECO:0007669"/>
    <property type="project" value="InterPro"/>
</dbReference>
<evidence type="ECO:0000256" key="2">
    <source>
        <dbReference type="ARBA" id="ARBA00022730"/>
    </source>
</evidence>
<dbReference type="InterPro" id="IPR000266">
    <property type="entry name" value="Ribosomal_uS17"/>
</dbReference>
<protein>
    <recommendedName>
        <fullName evidence="7">30S ribosomal protein S17</fullName>
    </recommendedName>
</protein>
<organism evidence="6">
    <name type="scientific">marine sediment metagenome</name>
    <dbReference type="NCBI Taxonomy" id="412755"/>
    <lineage>
        <taxon>unclassified sequences</taxon>
        <taxon>metagenomes</taxon>
        <taxon>ecological metagenomes</taxon>
    </lineage>
</organism>
<dbReference type="GO" id="GO:0022627">
    <property type="term" value="C:cytosolic small ribosomal subunit"/>
    <property type="evidence" value="ECO:0007669"/>
    <property type="project" value="TreeGrafter"/>
</dbReference>
<keyword evidence="2" id="KW-0699">rRNA-binding</keyword>
<dbReference type="Pfam" id="PF00366">
    <property type="entry name" value="Ribosomal_S17"/>
    <property type="match status" value="1"/>
</dbReference>
<dbReference type="InterPro" id="IPR012340">
    <property type="entry name" value="NA-bd_OB-fold"/>
</dbReference>
<dbReference type="Gene3D" id="2.40.50.1000">
    <property type="match status" value="1"/>
</dbReference>
<dbReference type="PROSITE" id="PS00056">
    <property type="entry name" value="RIBOSOMAL_S17"/>
    <property type="match status" value="1"/>
</dbReference>
<dbReference type="SUPFAM" id="SSF50249">
    <property type="entry name" value="Nucleic acid-binding proteins"/>
    <property type="match status" value="1"/>
</dbReference>
<evidence type="ECO:0000313" key="6">
    <source>
        <dbReference type="EMBL" id="GAG90532.1"/>
    </source>
</evidence>
<dbReference type="InterPro" id="IPR019978">
    <property type="entry name" value="Ribosomal_uS17_archaeal"/>
</dbReference>
<dbReference type="InterPro" id="IPR028333">
    <property type="entry name" value="Ribosomal_uS17_arc/euk"/>
</dbReference>
<dbReference type="NCBIfam" id="NF006345">
    <property type="entry name" value="PRK08572.1"/>
    <property type="match status" value="1"/>
</dbReference>
<keyword evidence="3" id="KW-0694">RNA-binding</keyword>
<evidence type="ECO:0000256" key="3">
    <source>
        <dbReference type="ARBA" id="ARBA00022884"/>
    </source>
</evidence>
<evidence type="ECO:0000256" key="5">
    <source>
        <dbReference type="ARBA" id="ARBA00023274"/>
    </source>
</evidence>
<dbReference type="GO" id="GO:0006412">
    <property type="term" value="P:translation"/>
    <property type="evidence" value="ECO:0007669"/>
    <property type="project" value="InterPro"/>
</dbReference>
<dbReference type="PANTHER" id="PTHR10744:SF9">
    <property type="entry name" value="40S RIBOSOMAL PROTEIN S11-RELATED"/>
    <property type="match status" value="1"/>
</dbReference>
<evidence type="ECO:0000256" key="1">
    <source>
        <dbReference type="ARBA" id="ARBA00010254"/>
    </source>
</evidence>
<comment type="similarity">
    <text evidence="1">Belongs to the universal ribosomal protein uS17 family.</text>
</comment>